<keyword evidence="3" id="KW-1185">Reference proteome</keyword>
<proteinExistence type="predicted"/>
<evidence type="ECO:0000313" key="2">
    <source>
        <dbReference type="EMBL" id="MBB6341161.1"/>
    </source>
</evidence>
<protein>
    <submittedName>
        <fullName evidence="2">Uncharacterized protein</fullName>
    </submittedName>
</protein>
<name>A0A7X0BRW0_9PSED</name>
<keyword evidence="1" id="KW-0732">Signal</keyword>
<organism evidence="2 3">
    <name type="scientific">Pseudomonas fluvialis</name>
    <dbReference type="NCBI Taxonomy" id="1793966"/>
    <lineage>
        <taxon>Bacteria</taxon>
        <taxon>Pseudomonadati</taxon>
        <taxon>Pseudomonadota</taxon>
        <taxon>Gammaproteobacteria</taxon>
        <taxon>Pseudomonadales</taxon>
        <taxon>Pseudomonadaceae</taxon>
        <taxon>Pseudomonas</taxon>
    </lineage>
</organism>
<dbReference type="Proteomes" id="UP000557193">
    <property type="component" value="Unassembled WGS sequence"/>
</dbReference>
<dbReference type="AlphaFoldDB" id="A0A7X0BRW0"/>
<evidence type="ECO:0000313" key="3">
    <source>
        <dbReference type="Proteomes" id="UP000557193"/>
    </source>
</evidence>
<dbReference type="RefSeq" id="WP_184681714.1">
    <property type="nucleotide sequence ID" value="NZ_JACHLL010000002.1"/>
</dbReference>
<comment type="caution">
    <text evidence="2">The sequence shown here is derived from an EMBL/GenBank/DDBJ whole genome shotgun (WGS) entry which is preliminary data.</text>
</comment>
<reference evidence="2 3" key="1">
    <citation type="submission" date="2020-08" db="EMBL/GenBank/DDBJ databases">
        <title>Functional genomics of gut bacteria from endangered species of beetles.</title>
        <authorList>
            <person name="Carlos-Shanley C."/>
        </authorList>
    </citation>
    <scope>NUCLEOTIDE SEQUENCE [LARGE SCALE GENOMIC DNA]</scope>
    <source>
        <strain evidence="2 3">S00202</strain>
    </source>
</reference>
<feature type="chain" id="PRO_5030762777" evidence="1">
    <location>
        <begin position="27"/>
        <end position="250"/>
    </location>
</feature>
<dbReference type="EMBL" id="JACHLL010000002">
    <property type="protein sequence ID" value="MBB6341161.1"/>
    <property type="molecule type" value="Genomic_DNA"/>
</dbReference>
<accession>A0A7X0BRW0</accession>
<evidence type="ECO:0000256" key="1">
    <source>
        <dbReference type="SAM" id="SignalP"/>
    </source>
</evidence>
<sequence>MPGIRLSVLPHLLACALLLFGNLAQAASMSAVDQVQLYANRATVSLLLLRGEGFQQAHLNRLQQDIADLQAATREAVQNDPALQPLSEELVKQLQAGVAYGPDEDKMPWRYPEDLAQSLRDLLTHASQQPSADPNAELPAKVEYLAVQYLSRSYIGNFEIAREQPEHYLGQDERRLVPTIDEELARLDSQDPQLNKLKMRWKYLRSALLDMNSQSNALTSNSGRAFAPTTVDRHARALSNQWISLSQSAQ</sequence>
<feature type="signal peptide" evidence="1">
    <location>
        <begin position="1"/>
        <end position="26"/>
    </location>
</feature>
<gene>
    <name evidence="2" type="ORF">HNP49_001318</name>
</gene>